<sequence length="338" mass="37959">MQMLEITPEEAGQRLDKLLSKYLNQAPKSFLYKMMRKKNITLNGKKCDGSERLSDGDVIKMFLSDETIEKFRTPAPAPGKVPATGRLEGEAASLMASPDVVYEDRHILILNKPSGILSQKAREQDISLNEMLLNYLISSGKLTSQQLRAFRPSICNRLDRNTSGLVAAGRSLAGLQILSQAFKDRSMEKYYQCIVKGRVEESQKIQGFLVKDEASNRVFICSRPEENSLPIATEYRPLAYGDGMTLLQVELLTGRSHQIRAHLASIGHPIGGDSKYGDARFNRLLRENCGITSQLLHAWKLVMPQSLDEPLSYLSGKSFCAPVPEEFRRVEKRYFPSL</sequence>
<evidence type="ECO:0000256" key="5">
    <source>
        <dbReference type="ARBA" id="ARBA00033164"/>
    </source>
</evidence>
<dbReference type="GO" id="GO:0000455">
    <property type="term" value="P:enzyme-directed rRNA pseudouridine synthesis"/>
    <property type="evidence" value="ECO:0007669"/>
    <property type="project" value="UniProtKB-ARBA"/>
</dbReference>
<dbReference type="Gene3D" id="3.30.2350.10">
    <property type="entry name" value="Pseudouridine synthase"/>
    <property type="match status" value="1"/>
</dbReference>
<dbReference type="SUPFAM" id="SSF55174">
    <property type="entry name" value="Alpha-L RNA-binding motif"/>
    <property type="match status" value="1"/>
</dbReference>
<keyword evidence="3" id="KW-0413">Isomerase</keyword>
<dbReference type="CDD" id="cd02869">
    <property type="entry name" value="PseudoU_synth_RluA_like"/>
    <property type="match status" value="1"/>
</dbReference>
<comment type="similarity">
    <text evidence="2">Belongs to the pseudouridine synthase RluA family.</text>
</comment>
<dbReference type="SMART" id="SM00363">
    <property type="entry name" value="S4"/>
    <property type="match status" value="1"/>
</dbReference>
<evidence type="ECO:0000259" key="7">
    <source>
        <dbReference type="SMART" id="SM00363"/>
    </source>
</evidence>
<evidence type="ECO:0000313" key="8">
    <source>
        <dbReference type="EMBL" id="HJC67790.1"/>
    </source>
</evidence>
<evidence type="ECO:0000256" key="4">
    <source>
        <dbReference type="ARBA" id="ARBA00031870"/>
    </source>
</evidence>
<accession>A0A9D2PXH1</accession>
<protein>
    <recommendedName>
        <fullName evidence="4">RNA pseudouridylate synthase</fullName>
    </recommendedName>
    <alternativeName>
        <fullName evidence="5">RNA-uridine isomerase</fullName>
    </alternativeName>
</protein>
<dbReference type="GO" id="GO:0120159">
    <property type="term" value="F:rRNA pseudouridine synthase activity"/>
    <property type="evidence" value="ECO:0007669"/>
    <property type="project" value="UniProtKB-ARBA"/>
</dbReference>
<dbReference type="InterPro" id="IPR002942">
    <property type="entry name" value="S4_RNA-bd"/>
</dbReference>
<name>A0A9D2PXH1_9FIRM</name>
<dbReference type="InterPro" id="IPR006145">
    <property type="entry name" value="PsdUridine_synth_RsuA/RluA"/>
</dbReference>
<dbReference type="InterPro" id="IPR020103">
    <property type="entry name" value="PsdUridine_synth_cat_dom_sf"/>
</dbReference>
<dbReference type="PANTHER" id="PTHR21600">
    <property type="entry name" value="MITOCHONDRIAL RNA PSEUDOURIDINE SYNTHASE"/>
    <property type="match status" value="1"/>
</dbReference>
<evidence type="ECO:0000256" key="2">
    <source>
        <dbReference type="ARBA" id="ARBA00010876"/>
    </source>
</evidence>
<organism evidence="8 9">
    <name type="scientific">Candidatus Enterocloster excrementigallinarum</name>
    <dbReference type="NCBI Taxonomy" id="2838558"/>
    <lineage>
        <taxon>Bacteria</taxon>
        <taxon>Bacillati</taxon>
        <taxon>Bacillota</taxon>
        <taxon>Clostridia</taxon>
        <taxon>Lachnospirales</taxon>
        <taxon>Lachnospiraceae</taxon>
        <taxon>Enterocloster</taxon>
    </lineage>
</organism>
<dbReference type="InterPro" id="IPR050188">
    <property type="entry name" value="RluA_PseudoU_synthase"/>
</dbReference>
<reference evidence="8" key="2">
    <citation type="submission" date="2021-04" db="EMBL/GenBank/DDBJ databases">
        <authorList>
            <person name="Gilroy R."/>
        </authorList>
    </citation>
    <scope>NUCLEOTIDE SEQUENCE</scope>
    <source>
        <strain evidence="8">CHK198-12963</strain>
    </source>
</reference>
<reference evidence="8" key="1">
    <citation type="journal article" date="2021" name="PeerJ">
        <title>Extensive microbial diversity within the chicken gut microbiome revealed by metagenomics and culture.</title>
        <authorList>
            <person name="Gilroy R."/>
            <person name="Ravi A."/>
            <person name="Getino M."/>
            <person name="Pursley I."/>
            <person name="Horton D.L."/>
            <person name="Alikhan N.F."/>
            <person name="Baker D."/>
            <person name="Gharbi K."/>
            <person name="Hall N."/>
            <person name="Watson M."/>
            <person name="Adriaenssens E.M."/>
            <person name="Foster-Nyarko E."/>
            <person name="Jarju S."/>
            <person name="Secka A."/>
            <person name="Antonio M."/>
            <person name="Oren A."/>
            <person name="Chaudhuri R.R."/>
            <person name="La Ragione R."/>
            <person name="Hildebrand F."/>
            <person name="Pallen M.J."/>
        </authorList>
    </citation>
    <scope>NUCLEOTIDE SEQUENCE</scope>
    <source>
        <strain evidence="8">CHK198-12963</strain>
    </source>
</reference>
<dbReference type="Gene3D" id="3.10.290.10">
    <property type="entry name" value="RNA-binding S4 domain"/>
    <property type="match status" value="1"/>
</dbReference>
<evidence type="ECO:0000256" key="6">
    <source>
        <dbReference type="PROSITE-ProRule" id="PRU00182"/>
    </source>
</evidence>
<dbReference type="PANTHER" id="PTHR21600:SF83">
    <property type="entry name" value="PSEUDOURIDYLATE SYNTHASE RPUSD4, MITOCHONDRIAL"/>
    <property type="match status" value="1"/>
</dbReference>
<dbReference type="Pfam" id="PF01479">
    <property type="entry name" value="S4"/>
    <property type="match status" value="1"/>
</dbReference>
<dbReference type="GO" id="GO:0003723">
    <property type="term" value="F:RNA binding"/>
    <property type="evidence" value="ECO:0007669"/>
    <property type="project" value="UniProtKB-KW"/>
</dbReference>
<keyword evidence="6" id="KW-0694">RNA-binding</keyword>
<comment type="catalytic activity">
    <reaction evidence="1">
        <text>a uridine in RNA = a pseudouridine in RNA</text>
        <dbReference type="Rhea" id="RHEA:48348"/>
        <dbReference type="Rhea" id="RHEA-COMP:12068"/>
        <dbReference type="Rhea" id="RHEA-COMP:12069"/>
        <dbReference type="ChEBI" id="CHEBI:65314"/>
        <dbReference type="ChEBI" id="CHEBI:65315"/>
    </reaction>
</comment>
<evidence type="ECO:0000313" key="9">
    <source>
        <dbReference type="Proteomes" id="UP000823863"/>
    </source>
</evidence>
<evidence type="ECO:0000256" key="3">
    <source>
        <dbReference type="ARBA" id="ARBA00023235"/>
    </source>
</evidence>
<proteinExistence type="inferred from homology"/>
<comment type="caution">
    <text evidence="8">The sequence shown here is derived from an EMBL/GenBank/DDBJ whole genome shotgun (WGS) entry which is preliminary data.</text>
</comment>
<dbReference type="CDD" id="cd00165">
    <property type="entry name" value="S4"/>
    <property type="match status" value="1"/>
</dbReference>
<dbReference type="SUPFAM" id="SSF55120">
    <property type="entry name" value="Pseudouridine synthase"/>
    <property type="match status" value="1"/>
</dbReference>
<dbReference type="EMBL" id="DWWB01000085">
    <property type="protein sequence ID" value="HJC67790.1"/>
    <property type="molecule type" value="Genomic_DNA"/>
</dbReference>
<dbReference type="AlphaFoldDB" id="A0A9D2PXH1"/>
<dbReference type="Pfam" id="PF00849">
    <property type="entry name" value="PseudoU_synth_2"/>
    <property type="match status" value="1"/>
</dbReference>
<feature type="domain" description="RNA-binding S4" evidence="7">
    <location>
        <begin position="13"/>
        <end position="78"/>
    </location>
</feature>
<dbReference type="InterPro" id="IPR036986">
    <property type="entry name" value="S4_RNA-bd_sf"/>
</dbReference>
<evidence type="ECO:0000256" key="1">
    <source>
        <dbReference type="ARBA" id="ARBA00000073"/>
    </source>
</evidence>
<dbReference type="Proteomes" id="UP000823863">
    <property type="component" value="Unassembled WGS sequence"/>
</dbReference>
<gene>
    <name evidence="8" type="ORF">H9931_13945</name>
</gene>
<dbReference type="PROSITE" id="PS50889">
    <property type="entry name" value="S4"/>
    <property type="match status" value="1"/>
</dbReference>